<reference evidence="1" key="1">
    <citation type="submission" date="2014-09" db="EMBL/GenBank/DDBJ databases">
        <authorList>
            <person name="Magalhaes I.L.F."/>
            <person name="Oliveira U."/>
            <person name="Santos F.R."/>
            <person name="Vidigal T.H.D.A."/>
            <person name="Brescovit A.D."/>
            <person name="Santos A.J."/>
        </authorList>
    </citation>
    <scope>NUCLEOTIDE SEQUENCE</scope>
    <source>
        <tissue evidence="1">Shoot tissue taken approximately 20 cm above the soil surface</tissue>
    </source>
</reference>
<proteinExistence type="predicted"/>
<name>A0A0A9EGA5_ARUDO</name>
<reference evidence="1" key="2">
    <citation type="journal article" date="2015" name="Data Brief">
        <title>Shoot transcriptome of the giant reed, Arundo donax.</title>
        <authorList>
            <person name="Barrero R.A."/>
            <person name="Guerrero F.D."/>
            <person name="Moolhuijzen P."/>
            <person name="Goolsby J.A."/>
            <person name="Tidwell J."/>
            <person name="Bellgard S.E."/>
            <person name="Bellgard M.I."/>
        </authorList>
    </citation>
    <scope>NUCLEOTIDE SEQUENCE</scope>
    <source>
        <tissue evidence="1">Shoot tissue taken approximately 20 cm above the soil surface</tissue>
    </source>
</reference>
<sequence>MHKLLLQWVEERYHGLVKGMLISSDSEV</sequence>
<dbReference type="EMBL" id="GBRH01202838">
    <property type="protein sequence ID" value="JAD95057.1"/>
    <property type="molecule type" value="Transcribed_RNA"/>
</dbReference>
<protein>
    <submittedName>
        <fullName evidence="1">Uncharacterized protein</fullName>
    </submittedName>
</protein>
<organism evidence="1">
    <name type="scientific">Arundo donax</name>
    <name type="common">Giant reed</name>
    <name type="synonym">Donax arundinaceus</name>
    <dbReference type="NCBI Taxonomy" id="35708"/>
    <lineage>
        <taxon>Eukaryota</taxon>
        <taxon>Viridiplantae</taxon>
        <taxon>Streptophyta</taxon>
        <taxon>Embryophyta</taxon>
        <taxon>Tracheophyta</taxon>
        <taxon>Spermatophyta</taxon>
        <taxon>Magnoliopsida</taxon>
        <taxon>Liliopsida</taxon>
        <taxon>Poales</taxon>
        <taxon>Poaceae</taxon>
        <taxon>PACMAD clade</taxon>
        <taxon>Arundinoideae</taxon>
        <taxon>Arundineae</taxon>
        <taxon>Arundo</taxon>
    </lineage>
</organism>
<accession>A0A0A9EGA5</accession>
<evidence type="ECO:0000313" key="1">
    <source>
        <dbReference type="EMBL" id="JAD95057.1"/>
    </source>
</evidence>
<dbReference type="AlphaFoldDB" id="A0A0A9EGA5"/>